<evidence type="ECO:0000313" key="4">
    <source>
        <dbReference type="Proteomes" id="UP001140074"/>
    </source>
</evidence>
<feature type="region of interest" description="Disordered" evidence="2">
    <location>
        <begin position="1"/>
        <end position="25"/>
    </location>
</feature>
<feature type="region of interest" description="Disordered" evidence="2">
    <location>
        <begin position="1928"/>
        <end position="1979"/>
    </location>
</feature>
<protein>
    <submittedName>
        <fullName evidence="3">SWI/SNF chromatin-remodeling complex subunit</fullName>
    </submittedName>
</protein>
<feature type="region of interest" description="Disordered" evidence="2">
    <location>
        <begin position="1276"/>
        <end position="1297"/>
    </location>
</feature>
<feature type="compositionally biased region" description="Polar residues" evidence="2">
    <location>
        <begin position="197"/>
        <end position="215"/>
    </location>
</feature>
<feature type="region of interest" description="Disordered" evidence="2">
    <location>
        <begin position="1834"/>
        <end position="1884"/>
    </location>
</feature>
<evidence type="ECO:0000313" key="3">
    <source>
        <dbReference type="EMBL" id="KAJ2859495.1"/>
    </source>
</evidence>
<proteinExistence type="predicted"/>
<dbReference type="InterPro" id="IPR051425">
    <property type="entry name" value="Formin_Homology"/>
</dbReference>
<feature type="compositionally biased region" description="Polar residues" evidence="2">
    <location>
        <begin position="938"/>
        <end position="964"/>
    </location>
</feature>
<organism evidence="3 4">
    <name type="scientific">Coemansia aciculifera</name>
    <dbReference type="NCBI Taxonomy" id="417176"/>
    <lineage>
        <taxon>Eukaryota</taxon>
        <taxon>Fungi</taxon>
        <taxon>Fungi incertae sedis</taxon>
        <taxon>Zoopagomycota</taxon>
        <taxon>Kickxellomycotina</taxon>
        <taxon>Kickxellomycetes</taxon>
        <taxon>Kickxellales</taxon>
        <taxon>Kickxellaceae</taxon>
        <taxon>Coemansia</taxon>
    </lineage>
</organism>
<dbReference type="GO" id="GO:0006338">
    <property type="term" value="P:chromatin remodeling"/>
    <property type="evidence" value="ECO:0007669"/>
    <property type="project" value="InterPro"/>
</dbReference>
<dbReference type="PANTHER" id="PTHR45725">
    <property type="entry name" value="FORMIN HOMOLOGY 2 FAMILY MEMBER"/>
    <property type="match status" value="1"/>
</dbReference>
<comment type="caution">
    <text evidence="3">The sequence shown here is derived from an EMBL/GenBank/DDBJ whole genome shotgun (WGS) entry which is preliminary data.</text>
</comment>
<sequence length="2146" mass="228663">MDPSNGGGDHNNHNQGANGVSRNNTDDLFNFSQAASMFINGGTSAGTASGEHGMDEMWGMGDAANMFFNMDAFSSAPATAIGNGTSATTTATTTGQAATSSGIDLSAAFGLDMNGASMDPDAWKMLLQADPSMDDLFSGFGASGGVGSSSGVVASSLSIPPGADQHSGAMFGITSPMATLAPADLEALSRPSHLGLSSAQTMVPQPTSVATASQLKSPTPSAKKPRAPKAKKSATTAAAAAAPAAAPQAKAAKSKAKKAATPKLKSPTPMPDLSSGTSPATASAVAGGIVSGGAKSAAAVLGESPAPDAIRRIKPKADGTVGTPAAAASPTPSAKSVGPHPQQQQMMPQLYSQAAMAPGQTIGPSVSAAAAFSAANMFQSPQQMYQTPQQQQQNAYLVHQQQQQQQQYQQQQQQQQQQQLQQHQIALANIMNLPPAQRLNVIQHLQASTTNVPFNQGLLMAYQQLQQQQQQPGGVNTSSGMQGSPYIPNASAQPGQQQQQMMATARMANAQGTAAMSQPGASLTQQQQLQQLQQINQSQTHTPNITPGSTVPALQQQMSQQSLDNAPQLQFQQQQQQQQPRMFAGTNIPIPPDYSAEIDRQMNIARAQMGSAGSVNDLATIQQAIEQHLLGRYMSAQQGRPPTMMAVGGADSLGAGQQQQQQALQPAMRPGGPMPANTAQAYANPAAPTAAAAATAGGAGGNPAAVSANYAQHMTLVSMLGKPHIQLMYGQLRAQLPQMFGNFTFESFNQMLVSGQLANIQPVNHLLVLIIQSSQQQQQQQQQQQVQQQVQQQQAQQQQAQQQAQQRYQQMAAAAAAAASPGVNGPRPPMASGPGLQQGMSPQTQLQLQNYQRAQMYQQQMAAQSGAIRPPNQIMSPPPQSQTPGLGNNGLPQSMTPTTVSRVGGTPTPSQSQQRGIKRKSVNNSPALAPGVPPPPTQNKSPRITSPTAGGTKHQSTSAQSPKPATTAADVGSVSTKPEATSIEAQQQSTDAEDNTQLAVSSVPSSGAPVLTTSTISAVSVSAAESSASGLAAQALLSELGSPQQQLQLQHPGVGVSTPLTPAQRHLLVQQQQQQYQQQQQQVSQPQLQQYQQQQQMQQYQHIQQQNLLQSQMALAQLLPNFQQLPSQVQMSLLNLYAQSRQLQLTFQQYQVALQSPALTPQQRSAYVTQLSQLQPNINIANHQLTQQLALARSMGTPGQAQQQQQQLPAPPSQPQFMPQQQQQQQPQPQQPLQASQAAAAASSAVNNMASDFFRKDGSTTGGNVSEPTPLQAAAVATTSGAPPPPSSTQQEQSTLAMSTLASGAATATIQLANKQQQQQQPTVTTTTTDTPPQPPSLPLAQSSSNSQSLAVNFYMAPPQPPPPPTVLAADKVSEVLDEAQQAQVSEWQKSVDQITRANTFKARETGIYQGREELYRKVLEEQRQNNIAMTLDMRREREAEKHWLAQPHPWGRGYNGYGNGVTSSQQHAAAGNGSIALVMPGQRRAPAPGQLATMRFSKRQLRHQAEQAEVLVPIRIDLDADGHRLRDTFTWDLNNELVPPQRFAHGLCIDLGLPPESFVPLIVQSIEEQLDDFRQYGNVEAASASSVRQTLLDELAVRSEELLSLQEEDEDKEDKEESDNEDDDSKDQSPKLMWVDDELRVVVRIDIIIGHIALRDQLEWDVAPLLRPPPPPVESLLPNESSESDAESAGESSDDGQVPQSPSASKGLNRWRASALRDWASGALQGQAVTPEQVARVVCTERGLGGEFETAFAHAAREQLYAFAKSFLLAGYAYRPQLLHKKRSRRPIVVDDRELARTVLAPITPATAVRRQAVSSTFAPLIAHLHSADVERLEKDADREVRRKRRQGGTGGGGSRMGGRGSRVDQSRSGGSNLVPDREAHRTNRTMIALPSWFADDLPPETRSFVDVPGEGAHFLDAYDARAAHDAGAMAPSAPPPHISSSSAAGIFHSSTTSRSMADNDESNNHAQSSTQSSQLLGRRMASGSVGAMGGLDIALASSSSSTSLATGSTPGYGYGFSGYTGITPFVSPRSTHSHQTPQQRARDKLRNPTGLPRGRPSILEKALRDAAARRNFPMGGAVPNQLSGRPLEELCARWRCMSCGIPPDRTPLIRRGPESMHSLCDECGLVYAQTRRFRDVDAAEITRN</sequence>
<feature type="region of interest" description="Disordered" evidence="2">
    <location>
        <begin position="2027"/>
        <end position="2058"/>
    </location>
</feature>
<feature type="region of interest" description="Disordered" evidence="2">
    <location>
        <begin position="1672"/>
        <end position="1708"/>
    </location>
</feature>
<gene>
    <name evidence="3" type="primary">SNF5</name>
    <name evidence="3" type="ORF">GGH94_006072</name>
</gene>
<evidence type="ECO:0000256" key="2">
    <source>
        <dbReference type="SAM" id="MobiDB-lite"/>
    </source>
</evidence>
<accession>A0A9W8IEW2</accession>
<feature type="region of interest" description="Disordered" evidence="2">
    <location>
        <begin position="197"/>
        <end position="284"/>
    </location>
</feature>
<feature type="region of interest" description="Disordered" evidence="2">
    <location>
        <begin position="1604"/>
        <end position="1632"/>
    </location>
</feature>
<dbReference type="EMBL" id="JANBUY010000385">
    <property type="protein sequence ID" value="KAJ2859495.1"/>
    <property type="molecule type" value="Genomic_DNA"/>
</dbReference>
<feature type="compositionally biased region" description="Polar residues" evidence="2">
    <location>
        <begin position="973"/>
        <end position="998"/>
    </location>
</feature>
<feature type="compositionally biased region" description="Acidic residues" evidence="2">
    <location>
        <begin position="1607"/>
        <end position="1626"/>
    </location>
</feature>
<feature type="region of interest" description="Disordered" evidence="2">
    <location>
        <begin position="817"/>
        <end position="845"/>
    </location>
</feature>
<dbReference type="InterPro" id="IPR013088">
    <property type="entry name" value="Znf_NHR/GATA"/>
</dbReference>
<feature type="compositionally biased region" description="Low complexity" evidence="2">
    <location>
        <begin position="233"/>
        <end position="251"/>
    </location>
</feature>
<feature type="compositionally biased region" description="Polar residues" evidence="2">
    <location>
        <begin position="2030"/>
        <end position="2041"/>
    </location>
</feature>
<feature type="region of interest" description="Disordered" evidence="2">
    <location>
        <begin position="857"/>
        <end position="1010"/>
    </location>
</feature>
<evidence type="ECO:0000256" key="1">
    <source>
        <dbReference type="SAM" id="Coils"/>
    </source>
</evidence>
<name>A0A9W8IEW2_9FUNG</name>
<feature type="compositionally biased region" description="Polar residues" evidence="2">
    <location>
        <begin position="882"/>
        <end position="915"/>
    </location>
</feature>
<feature type="compositionally biased region" description="Low complexity" evidence="2">
    <location>
        <begin position="999"/>
        <end position="1010"/>
    </location>
</feature>
<feature type="compositionally biased region" description="Low complexity" evidence="2">
    <location>
        <begin position="1198"/>
        <end position="1208"/>
    </location>
</feature>
<feature type="compositionally biased region" description="Acidic residues" evidence="2">
    <location>
        <begin position="1683"/>
        <end position="1695"/>
    </location>
</feature>
<feature type="compositionally biased region" description="Low complexity" evidence="2">
    <location>
        <begin position="323"/>
        <end position="334"/>
    </location>
</feature>
<feature type="compositionally biased region" description="Basic residues" evidence="2">
    <location>
        <begin position="223"/>
        <end position="232"/>
    </location>
</feature>
<keyword evidence="1" id="KW-0175">Coiled coil</keyword>
<dbReference type="Proteomes" id="UP001140074">
    <property type="component" value="Unassembled WGS sequence"/>
</dbReference>
<feature type="region of interest" description="Disordered" evidence="2">
    <location>
        <begin position="316"/>
        <end position="346"/>
    </location>
</feature>
<dbReference type="GO" id="GO:0008270">
    <property type="term" value="F:zinc ion binding"/>
    <property type="evidence" value="ECO:0007669"/>
    <property type="project" value="InterPro"/>
</dbReference>
<feature type="region of interest" description="Disordered" evidence="2">
    <location>
        <begin position="1313"/>
        <end position="1347"/>
    </location>
</feature>
<dbReference type="GO" id="GO:0006355">
    <property type="term" value="P:regulation of DNA-templated transcription"/>
    <property type="evidence" value="ECO:0007669"/>
    <property type="project" value="InterPro"/>
</dbReference>
<feature type="compositionally biased region" description="Low complexity" evidence="2">
    <location>
        <begin position="1316"/>
        <end position="1331"/>
    </location>
</feature>
<feature type="compositionally biased region" description="Low complexity" evidence="2">
    <location>
        <begin position="1940"/>
        <end position="1952"/>
    </location>
</feature>
<dbReference type="Gene3D" id="3.30.50.10">
    <property type="entry name" value="Erythroid Transcription Factor GATA-1, subunit A"/>
    <property type="match status" value="1"/>
</dbReference>
<feature type="compositionally biased region" description="Polar residues" evidence="2">
    <location>
        <begin position="1966"/>
        <end position="1977"/>
    </location>
</feature>
<feature type="compositionally biased region" description="Gly residues" evidence="2">
    <location>
        <begin position="1849"/>
        <end position="1862"/>
    </location>
</feature>
<keyword evidence="4" id="KW-1185">Reference proteome</keyword>
<reference evidence="3" key="1">
    <citation type="submission" date="2022-07" db="EMBL/GenBank/DDBJ databases">
        <title>Phylogenomic reconstructions and comparative analyses of Kickxellomycotina fungi.</title>
        <authorList>
            <person name="Reynolds N.K."/>
            <person name="Stajich J.E."/>
            <person name="Barry K."/>
            <person name="Grigoriev I.V."/>
            <person name="Crous P."/>
            <person name="Smith M.E."/>
        </authorList>
    </citation>
    <scope>NUCLEOTIDE SEQUENCE</scope>
    <source>
        <strain evidence="3">RSA 476</strain>
    </source>
</reference>
<feature type="coiled-coil region" evidence="1">
    <location>
        <begin position="776"/>
        <end position="807"/>
    </location>
</feature>
<dbReference type="InterPro" id="IPR006939">
    <property type="entry name" value="SNF5"/>
</dbReference>
<feature type="non-terminal residue" evidence="3">
    <location>
        <position position="1"/>
    </location>
</feature>
<feature type="region of interest" description="Disordered" evidence="2">
    <location>
        <begin position="1193"/>
        <end position="1244"/>
    </location>
</feature>
<feature type="compositionally biased region" description="Low complexity" evidence="2">
    <location>
        <begin position="1215"/>
        <end position="1244"/>
    </location>
</feature>
<dbReference type="Pfam" id="PF04855">
    <property type="entry name" value="SNF5"/>
    <property type="match status" value="2"/>
</dbReference>
<dbReference type="GO" id="GO:0000228">
    <property type="term" value="C:nuclear chromosome"/>
    <property type="evidence" value="ECO:0007669"/>
    <property type="project" value="InterPro"/>
</dbReference>